<dbReference type="Gene3D" id="1.20.1600.10">
    <property type="entry name" value="Outer membrane efflux proteins (OEP)"/>
    <property type="match status" value="2"/>
</dbReference>
<name>A0A1I2TTW8_9BACT</name>
<feature type="coiled-coil region" evidence="2">
    <location>
        <begin position="242"/>
        <end position="283"/>
    </location>
</feature>
<dbReference type="Pfam" id="PF02321">
    <property type="entry name" value="OEP"/>
    <property type="match status" value="1"/>
</dbReference>
<sequence length="500" mass="57738">MINKTLKISKNRWSMKDQITSWSSQIYQIRFMTLVGLLLLFFSFPKEAKSQTLDDYLIQAAENNPGLRASYARYEASMERINQPSLPDPELQAGIFLKPMERFMGNQSADLRVMQMFPWFGMISTQKEELGQMAQVDYQLFLEQKNQLFYQVKSTWYELIRLQEEIFISEENLNYLEKYKRLALIKYQVGQSNSSSPTEMAEKPVATSSASQSSMETMGGKTSDESMAKPQSEVMASSQMSSAEGMNQVLQIQIEIEELENQIEQLTADLEPLQIKFNQLLNREQEAKIPLPEELETVKLNLDRKQVLDSIYRNNPMISMYDAELSALDQQAKMAKLEGKPMLGAGVNYMLFSPRPESGMQMGGQNMVMPMVSMTLPIYRKKINSKIKETELLKKSAFHRQEETKNLLAMEWSNAFRNWENANRQLELYEAQIKLVEQQIQLLTTAFSSNSTELDLVLRTQQRLLEYKLKRVNAINLQYQSLSMLEMLAANSLQIQFESK</sequence>
<dbReference type="PANTHER" id="PTHR30203">
    <property type="entry name" value="OUTER MEMBRANE CATION EFFLUX PROTEIN"/>
    <property type="match status" value="1"/>
</dbReference>
<organism evidence="4 5">
    <name type="scientific">Algoriphagus hitonicola</name>
    <dbReference type="NCBI Taxonomy" id="435880"/>
    <lineage>
        <taxon>Bacteria</taxon>
        <taxon>Pseudomonadati</taxon>
        <taxon>Bacteroidota</taxon>
        <taxon>Cytophagia</taxon>
        <taxon>Cytophagales</taxon>
        <taxon>Cyclobacteriaceae</taxon>
        <taxon>Algoriphagus</taxon>
    </lineage>
</organism>
<reference evidence="5" key="1">
    <citation type="submission" date="2016-10" db="EMBL/GenBank/DDBJ databases">
        <authorList>
            <person name="Varghese N."/>
            <person name="Submissions S."/>
        </authorList>
    </citation>
    <scope>NUCLEOTIDE SEQUENCE [LARGE SCALE GENOMIC DNA]</scope>
    <source>
        <strain evidence="5">DSM 19315</strain>
    </source>
</reference>
<evidence type="ECO:0000256" key="3">
    <source>
        <dbReference type="SAM" id="MobiDB-lite"/>
    </source>
</evidence>
<proteinExistence type="inferred from homology"/>
<keyword evidence="2" id="KW-0175">Coiled coil</keyword>
<dbReference type="SUPFAM" id="SSF56954">
    <property type="entry name" value="Outer membrane efflux proteins (OEP)"/>
    <property type="match status" value="2"/>
</dbReference>
<evidence type="ECO:0000256" key="1">
    <source>
        <dbReference type="ARBA" id="ARBA00007613"/>
    </source>
</evidence>
<feature type="coiled-coil region" evidence="2">
    <location>
        <begin position="419"/>
        <end position="446"/>
    </location>
</feature>
<protein>
    <submittedName>
        <fullName evidence="4">Outer membrane protein TolC</fullName>
    </submittedName>
</protein>
<keyword evidence="5" id="KW-1185">Reference proteome</keyword>
<dbReference type="STRING" id="435880.SAMN04487988_106209"/>
<dbReference type="AlphaFoldDB" id="A0A1I2TTW8"/>
<evidence type="ECO:0000256" key="2">
    <source>
        <dbReference type="SAM" id="Coils"/>
    </source>
</evidence>
<gene>
    <name evidence="4" type="ORF">SAMN04487988_106209</name>
</gene>
<dbReference type="GO" id="GO:0015562">
    <property type="term" value="F:efflux transmembrane transporter activity"/>
    <property type="evidence" value="ECO:0007669"/>
    <property type="project" value="InterPro"/>
</dbReference>
<dbReference type="Proteomes" id="UP000199642">
    <property type="component" value="Unassembled WGS sequence"/>
</dbReference>
<comment type="similarity">
    <text evidence="1">Belongs to the outer membrane factor (OMF) (TC 1.B.17) family.</text>
</comment>
<feature type="compositionally biased region" description="Polar residues" evidence="3">
    <location>
        <begin position="206"/>
        <end position="216"/>
    </location>
</feature>
<evidence type="ECO:0000313" key="5">
    <source>
        <dbReference type="Proteomes" id="UP000199642"/>
    </source>
</evidence>
<accession>A0A1I2TTW8</accession>
<dbReference type="OrthoDB" id="1680428at2"/>
<dbReference type="InterPro" id="IPR010131">
    <property type="entry name" value="MdtP/NodT-like"/>
</dbReference>
<dbReference type="InterPro" id="IPR003423">
    <property type="entry name" value="OMP_efflux"/>
</dbReference>
<dbReference type="EMBL" id="FOPC01000006">
    <property type="protein sequence ID" value="SFG68310.1"/>
    <property type="molecule type" value="Genomic_DNA"/>
</dbReference>
<evidence type="ECO:0000313" key="4">
    <source>
        <dbReference type="EMBL" id="SFG68310.1"/>
    </source>
</evidence>
<feature type="region of interest" description="Disordered" evidence="3">
    <location>
        <begin position="192"/>
        <end position="232"/>
    </location>
</feature>